<name>A0A8E3B6H2_RHILI</name>
<reference evidence="1 2" key="1">
    <citation type="submission" date="2018-05" db="EMBL/GenBank/DDBJ databases">
        <title>Genomic Encyclopedia of Type Strains, Phase IV (KMG-IV): sequencing the most valuable type-strain genomes for metagenomic binning, comparative biology and taxonomic classification.</title>
        <authorList>
            <person name="Goeker M."/>
        </authorList>
    </citation>
    <scope>NUCLEOTIDE SEQUENCE [LARGE SCALE GENOMIC DNA]</scope>
    <source>
        <strain evidence="1 2">DSM 2626</strain>
    </source>
</reference>
<proteinExistence type="predicted"/>
<sequence>MLHCTPLGARSPASYIPLGRFGVKGESGRRKGCFATMLPKVRTPFNACPAIFRRHRVFGLKLRIDTI</sequence>
<evidence type="ECO:0000313" key="1">
    <source>
        <dbReference type="EMBL" id="PWJ93005.1"/>
    </source>
</evidence>
<comment type="caution">
    <text evidence="1">The sequence shown here is derived from an EMBL/GenBank/DDBJ whole genome shotgun (WGS) entry which is preliminary data.</text>
</comment>
<dbReference type="EMBL" id="QGGH01000002">
    <property type="protein sequence ID" value="PWJ93005.1"/>
    <property type="molecule type" value="Genomic_DNA"/>
</dbReference>
<protein>
    <submittedName>
        <fullName evidence="1">Uncharacterized protein</fullName>
    </submittedName>
</protein>
<dbReference type="AlphaFoldDB" id="A0A8E3B6H2"/>
<gene>
    <name evidence="1" type="ORF">C8D77_102782</name>
</gene>
<accession>A0A8E3B6H2</accession>
<dbReference type="Proteomes" id="UP000245631">
    <property type="component" value="Unassembled WGS sequence"/>
</dbReference>
<organism evidence="1 2">
    <name type="scientific">Rhizobium loti</name>
    <name type="common">Mesorhizobium loti</name>
    <dbReference type="NCBI Taxonomy" id="381"/>
    <lineage>
        <taxon>Bacteria</taxon>
        <taxon>Pseudomonadati</taxon>
        <taxon>Pseudomonadota</taxon>
        <taxon>Alphaproteobacteria</taxon>
        <taxon>Hyphomicrobiales</taxon>
        <taxon>Phyllobacteriaceae</taxon>
        <taxon>Mesorhizobium</taxon>
    </lineage>
</organism>
<evidence type="ECO:0000313" key="2">
    <source>
        <dbReference type="Proteomes" id="UP000245631"/>
    </source>
</evidence>